<name>A0A7R9BQY6_9CRUS</name>
<dbReference type="SMART" id="SM00414">
    <property type="entry name" value="H2A"/>
    <property type="match status" value="1"/>
</dbReference>
<dbReference type="SUPFAM" id="SSF47113">
    <property type="entry name" value="Histone-fold"/>
    <property type="match status" value="1"/>
</dbReference>
<sequence length="177" mass="20213">MRRRVFVTVAEEEEEEERVSREHPVGSVGIEKKSFGNLKIASVLPVGKSKLRVQKARNSGLMFPYTRVRRDLLRALHAGKRCRVTKEASIFCTAIAQFLTREVLQKCDRVLQMKTKDHGQVHSKISPKLINFVVRDDVDLGVFFERVLVRQSGFVPRFGESKANPKELSSIIECCKK</sequence>
<evidence type="ECO:0000313" key="2">
    <source>
        <dbReference type="Proteomes" id="UP000678499"/>
    </source>
</evidence>
<organism evidence="1">
    <name type="scientific">Notodromas monacha</name>
    <dbReference type="NCBI Taxonomy" id="399045"/>
    <lineage>
        <taxon>Eukaryota</taxon>
        <taxon>Metazoa</taxon>
        <taxon>Ecdysozoa</taxon>
        <taxon>Arthropoda</taxon>
        <taxon>Crustacea</taxon>
        <taxon>Oligostraca</taxon>
        <taxon>Ostracoda</taxon>
        <taxon>Podocopa</taxon>
        <taxon>Podocopida</taxon>
        <taxon>Cypridocopina</taxon>
        <taxon>Cypridoidea</taxon>
        <taxon>Cyprididae</taxon>
        <taxon>Notodromas</taxon>
    </lineage>
</organism>
<dbReference type="AlphaFoldDB" id="A0A7R9BQY6"/>
<reference evidence="1" key="1">
    <citation type="submission" date="2020-11" db="EMBL/GenBank/DDBJ databases">
        <authorList>
            <person name="Tran Van P."/>
        </authorList>
    </citation>
    <scope>NUCLEOTIDE SEQUENCE</scope>
</reference>
<dbReference type="Gene3D" id="1.10.20.10">
    <property type="entry name" value="Histone, subunit A"/>
    <property type="match status" value="1"/>
</dbReference>
<gene>
    <name evidence="1" type="ORF">NMOB1V02_LOCUS7583</name>
</gene>
<dbReference type="GO" id="GO:0046982">
    <property type="term" value="F:protein heterodimerization activity"/>
    <property type="evidence" value="ECO:0007669"/>
    <property type="project" value="InterPro"/>
</dbReference>
<dbReference type="GO" id="GO:0003677">
    <property type="term" value="F:DNA binding"/>
    <property type="evidence" value="ECO:0007669"/>
    <property type="project" value="InterPro"/>
</dbReference>
<dbReference type="InterPro" id="IPR002119">
    <property type="entry name" value="Histone_H2A"/>
</dbReference>
<dbReference type="EMBL" id="OA883890">
    <property type="protein sequence ID" value="CAD7279919.1"/>
    <property type="molecule type" value="Genomic_DNA"/>
</dbReference>
<dbReference type="GO" id="GO:0030527">
    <property type="term" value="F:structural constituent of chromatin"/>
    <property type="evidence" value="ECO:0007669"/>
    <property type="project" value="InterPro"/>
</dbReference>
<keyword evidence="2" id="KW-1185">Reference proteome</keyword>
<dbReference type="EMBL" id="CAJPEX010001853">
    <property type="protein sequence ID" value="CAG0920071.1"/>
    <property type="molecule type" value="Genomic_DNA"/>
</dbReference>
<dbReference type="InterPro" id="IPR009072">
    <property type="entry name" value="Histone-fold"/>
</dbReference>
<protein>
    <recommendedName>
        <fullName evidence="3">Histone H2A</fullName>
    </recommendedName>
</protein>
<evidence type="ECO:0008006" key="3">
    <source>
        <dbReference type="Google" id="ProtNLM"/>
    </source>
</evidence>
<dbReference type="Proteomes" id="UP000678499">
    <property type="component" value="Unassembled WGS sequence"/>
</dbReference>
<evidence type="ECO:0000313" key="1">
    <source>
        <dbReference type="EMBL" id="CAD7279919.1"/>
    </source>
</evidence>
<accession>A0A7R9BQY6</accession>
<dbReference type="GO" id="GO:0000786">
    <property type="term" value="C:nucleosome"/>
    <property type="evidence" value="ECO:0007669"/>
    <property type="project" value="InterPro"/>
</dbReference>
<proteinExistence type="predicted"/>